<reference evidence="1 2" key="1">
    <citation type="submission" date="2016-08" db="EMBL/GenBank/DDBJ databases">
        <title>Draft genome sequence of Candidatus Piscirickettsia litoralis, from seawater.</title>
        <authorList>
            <person name="Wan X."/>
            <person name="Lee A.J."/>
            <person name="Hou S."/>
            <person name="Donachie S.P."/>
        </authorList>
    </citation>
    <scope>NUCLEOTIDE SEQUENCE [LARGE SCALE GENOMIC DNA]</scope>
    <source>
        <strain evidence="1 2">Y2</strain>
    </source>
</reference>
<dbReference type="Proteomes" id="UP000094329">
    <property type="component" value="Unassembled WGS sequence"/>
</dbReference>
<organism evidence="1 2">
    <name type="scientific">Piscirickettsia litoralis</name>
    <dbReference type="NCBI Taxonomy" id="1891921"/>
    <lineage>
        <taxon>Bacteria</taxon>
        <taxon>Pseudomonadati</taxon>
        <taxon>Pseudomonadota</taxon>
        <taxon>Gammaproteobacteria</taxon>
        <taxon>Thiotrichales</taxon>
        <taxon>Piscirickettsiaceae</taxon>
        <taxon>Piscirickettsia</taxon>
    </lineage>
</organism>
<comment type="caution">
    <text evidence="1">The sequence shown here is derived from an EMBL/GenBank/DDBJ whole genome shotgun (WGS) entry which is preliminary data.</text>
</comment>
<evidence type="ECO:0000313" key="1">
    <source>
        <dbReference type="EMBL" id="ODN41053.1"/>
    </source>
</evidence>
<evidence type="ECO:0008006" key="3">
    <source>
        <dbReference type="Google" id="ProtNLM"/>
    </source>
</evidence>
<sequence>MSAGERVFHMQCKLEKITMPEQEYQFHDSRKWRFDFAWPEQKIAVEVEGGTYAKRTKSRHTTGVGFDGDCEKYNAAAENGWRVFRYSTKQVNAFIAIRQMKRVLKGCHAED</sequence>
<gene>
    <name evidence="1" type="ORF">BGC07_18500</name>
</gene>
<proteinExistence type="predicted"/>
<dbReference type="EMBL" id="MDTU01000008">
    <property type="protein sequence ID" value="ODN41053.1"/>
    <property type="molecule type" value="Genomic_DNA"/>
</dbReference>
<accession>A0ABX2ZX33</accession>
<name>A0ABX2ZX33_9GAMM</name>
<keyword evidence="2" id="KW-1185">Reference proteome</keyword>
<evidence type="ECO:0000313" key="2">
    <source>
        <dbReference type="Proteomes" id="UP000094329"/>
    </source>
</evidence>
<dbReference type="Gene3D" id="3.40.960.10">
    <property type="entry name" value="VSR Endonuclease"/>
    <property type="match status" value="1"/>
</dbReference>
<protein>
    <recommendedName>
        <fullName evidence="3">DUF559 domain-containing protein</fullName>
    </recommendedName>
</protein>